<dbReference type="InterPro" id="IPR011009">
    <property type="entry name" value="Kinase-like_dom_sf"/>
</dbReference>
<keyword evidence="1" id="KW-0677">Repeat</keyword>
<dbReference type="CDD" id="cd14014">
    <property type="entry name" value="STKc_PknB_like"/>
    <property type="match status" value="1"/>
</dbReference>
<dbReference type="PRINTS" id="PR00381">
    <property type="entry name" value="KINESINLIGHT"/>
</dbReference>
<accession>A0A517N251</accession>
<dbReference type="InterPro" id="IPR019734">
    <property type="entry name" value="TPR_rpt"/>
</dbReference>
<evidence type="ECO:0000256" key="2">
    <source>
        <dbReference type="ARBA" id="ARBA00022803"/>
    </source>
</evidence>
<evidence type="ECO:0000259" key="4">
    <source>
        <dbReference type="PROSITE" id="PS50011"/>
    </source>
</evidence>
<dbReference type="SUPFAM" id="SSF56112">
    <property type="entry name" value="Protein kinase-like (PK-like)"/>
    <property type="match status" value="1"/>
</dbReference>
<sequence length="1277" mass="140913">MADEHHEEDIHGTVGPTPSPADSPGQASSEGPRFRIIRPHDEGGLGKVSVALDTELDREVALKEIKPQFADDASSRSRFLLEAEITGGLEHPGIVPIYGLGASADGRPYYAMRFIRGDNLATAIRAYHEEGEKADGPDKVVQLRRLLGRFLDVCNAVYYAHQRGVLHRDLKPGNVMLGEYGETLVVDWGLAKPIGAAEDTVADQSENMVQSPLVPRSGSVVDATQLGSAIGSPHYMSPEQARGEHDQLGPAADVYSLGATLYTLLTNRRPIHGDTIETILEKVRLGPTKTARQENSQVDAALSAICARAMAQEPTDRYATVRALAEDVERYLADEPVRAFPEPLARRTRRWLRKHPRLVGSAAATLIAGVVSAGTIAGVVSSSNQKLGEKNVELADANTKLEVARDDALQAKTEAVEVAEFMVSAFRSPDPALYGKDITVAQALEWAAVDIEDRFEDDPRTKAALLDALGRTYRGLGLVQEAVPLSEEAFQLLLEHLGPEAAETLVVKHNFAQALVYAGETDRGTALLEEVLQSRRQLLGPHSEPALITMNNLAEAYQNAGQIKKAIALQEQTHALRKEEKSPDTHALIVSLNNLGNFYRSAGDLKKSLSIHQEAAKLAGETLGPEDIETLVLQANLANTLLDLGKKQQALLIQENAYKKLLKLLGPDHPSTLMSANNLATTYKLLAQQDEAINLYEKSLAASREKLGEAHPKTLTLMGNLGEAYAGAGRLPEALEMQESLLQTAERTFAADHPNLLNIKGNLAKTYLSVGRFQEATVLTKQAYDQLCKKLGEDHPDTLTSLSSLALAYLESGEIDKAITLMEKTLKKERVVLGDDHPETLGTLNNLANAYQDAGRLPEALKLHEETFAKKQKVFGPKHPYTLTSMNNVAQAYQEAGEIEKAIAMHEKNLEIDRDIRKPGHPETLKTMTNLAMAYSSAGEFEKALALCEECDRLFLETLEKDHPDRLSLLSNWAFILYNAGQLDEAITRYEENLVARRAKLGPAHHDTLQTMQNLASCYGNAGRAEEAITMMEQAYKQLAAQFGQAHHITISTSGNLADLYEQVGRNEEAVELYEQSLKNSKATLGHNHPATLGYTDRLAYLNERFARYEQAQALYIAYATTLQQQERASNGVHIAYAIERNAYCLVKRGMHDDAEEPLKWIREITKESPNWFLRHDATSLLGEIKQTQGKFEESEKLLLAGYRGLAETRENIPPRNLFVLPESLMRIVNFYRTRGNLDETGKWQKELDKINAKGAKPDTKPITEPEPFDNLNFNFH</sequence>
<dbReference type="RefSeq" id="WP_218932164.1">
    <property type="nucleotide sequence ID" value="NZ_CP036263.1"/>
</dbReference>
<feature type="region of interest" description="Disordered" evidence="3">
    <location>
        <begin position="1254"/>
        <end position="1277"/>
    </location>
</feature>
<dbReference type="EMBL" id="CP036263">
    <property type="protein sequence ID" value="QDT01214.1"/>
    <property type="molecule type" value="Genomic_DNA"/>
</dbReference>
<dbReference type="Proteomes" id="UP000319852">
    <property type="component" value="Chromosome"/>
</dbReference>
<dbReference type="AlphaFoldDB" id="A0A517N251"/>
<gene>
    <name evidence="6" type="primary">pknD_7</name>
    <name evidence="6" type="ORF">HG15A2_45560</name>
</gene>
<feature type="domain" description="RNase III" evidence="5">
    <location>
        <begin position="1057"/>
        <end position="1119"/>
    </location>
</feature>
<reference evidence="6 7" key="1">
    <citation type="submission" date="2019-02" db="EMBL/GenBank/DDBJ databases">
        <title>Deep-cultivation of Planctomycetes and their phenomic and genomic characterization uncovers novel biology.</title>
        <authorList>
            <person name="Wiegand S."/>
            <person name="Jogler M."/>
            <person name="Boedeker C."/>
            <person name="Pinto D."/>
            <person name="Vollmers J."/>
            <person name="Rivas-Marin E."/>
            <person name="Kohn T."/>
            <person name="Peeters S.H."/>
            <person name="Heuer A."/>
            <person name="Rast P."/>
            <person name="Oberbeckmann S."/>
            <person name="Bunk B."/>
            <person name="Jeske O."/>
            <person name="Meyerdierks A."/>
            <person name="Storesund J.E."/>
            <person name="Kallscheuer N."/>
            <person name="Luecker S."/>
            <person name="Lage O.M."/>
            <person name="Pohl T."/>
            <person name="Merkel B.J."/>
            <person name="Hornburger P."/>
            <person name="Mueller R.-W."/>
            <person name="Bruemmer F."/>
            <person name="Labrenz M."/>
            <person name="Spormann A.M."/>
            <person name="Op den Camp H."/>
            <person name="Overmann J."/>
            <person name="Amann R."/>
            <person name="Jetten M.S.M."/>
            <person name="Mascher T."/>
            <person name="Medema M.H."/>
            <person name="Devos D.P."/>
            <person name="Kaster A.-K."/>
            <person name="Ovreas L."/>
            <person name="Rohde M."/>
            <person name="Galperin M.Y."/>
            <person name="Jogler C."/>
        </authorList>
    </citation>
    <scope>NUCLEOTIDE SEQUENCE [LARGE SCALE GENOMIC DNA]</scope>
    <source>
        <strain evidence="6 7">HG15A2</strain>
    </source>
</reference>
<feature type="domain" description="Protein kinase" evidence="4">
    <location>
        <begin position="34"/>
        <end position="332"/>
    </location>
</feature>
<dbReference type="KEGG" id="amob:HG15A2_45560"/>
<dbReference type="Gene3D" id="1.10.510.10">
    <property type="entry name" value="Transferase(Phosphotransferase) domain 1"/>
    <property type="match status" value="1"/>
</dbReference>
<proteinExistence type="predicted"/>
<evidence type="ECO:0000256" key="1">
    <source>
        <dbReference type="ARBA" id="ARBA00022737"/>
    </source>
</evidence>
<keyword evidence="7" id="KW-1185">Reference proteome</keyword>
<dbReference type="InterPro" id="IPR008271">
    <property type="entry name" value="Ser/Thr_kinase_AS"/>
</dbReference>
<feature type="region of interest" description="Disordered" evidence="3">
    <location>
        <begin position="1"/>
        <end position="41"/>
    </location>
</feature>
<dbReference type="InterPro" id="IPR000999">
    <property type="entry name" value="RNase_III_dom"/>
</dbReference>
<dbReference type="PROSITE" id="PS50142">
    <property type="entry name" value="RNASE_3_2"/>
    <property type="match status" value="1"/>
</dbReference>
<dbReference type="PROSITE" id="PS50011">
    <property type="entry name" value="PROTEIN_KINASE_DOM"/>
    <property type="match status" value="1"/>
</dbReference>
<dbReference type="SMART" id="SM00028">
    <property type="entry name" value="TPR"/>
    <property type="match status" value="13"/>
</dbReference>
<evidence type="ECO:0000313" key="7">
    <source>
        <dbReference type="Proteomes" id="UP000319852"/>
    </source>
</evidence>
<keyword evidence="6" id="KW-0808">Transferase</keyword>
<keyword evidence="2" id="KW-0802">TPR repeat</keyword>
<dbReference type="GO" id="GO:0004674">
    <property type="term" value="F:protein serine/threonine kinase activity"/>
    <property type="evidence" value="ECO:0007669"/>
    <property type="project" value="UniProtKB-EC"/>
</dbReference>
<dbReference type="Gene3D" id="1.25.40.10">
    <property type="entry name" value="Tetratricopeptide repeat domain"/>
    <property type="match status" value="4"/>
</dbReference>
<dbReference type="InterPro" id="IPR011990">
    <property type="entry name" value="TPR-like_helical_dom_sf"/>
</dbReference>
<dbReference type="Pfam" id="PF13374">
    <property type="entry name" value="TPR_10"/>
    <property type="match status" value="4"/>
</dbReference>
<dbReference type="PROSITE" id="PS00108">
    <property type="entry name" value="PROTEIN_KINASE_ST"/>
    <property type="match status" value="1"/>
</dbReference>
<dbReference type="GO" id="GO:0005524">
    <property type="term" value="F:ATP binding"/>
    <property type="evidence" value="ECO:0007669"/>
    <property type="project" value="InterPro"/>
</dbReference>
<evidence type="ECO:0000259" key="5">
    <source>
        <dbReference type="PROSITE" id="PS50142"/>
    </source>
</evidence>
<dbReference type="GO" id="GO:0004525">
    <property type="term" value="F:ribonuclease III activity"/>
    <property type="evidence" value="ECO:0007669"/>
    <property type="project" value="InterPro"/>
</dbReference>
<dbReference type="SMART" id="SM00220">
    <property type="entry name" value="S_TKc"/>
    <property type="match status" value="1"/>
</dbReference>
<evidence type="ECO:0000256" key="3">
    <source>
        <dbReference type="SAM" id="MobiDB-lite"/>
    </source>
</evidence>
<dbReference type="EC" id="2.7.11.1" evidence="6"/>
<dbReference type="PANTHER" id="PTHR45641">
    <property type="entry name" value="TETRATRICOPEPTIDE REPEAT PROTEIN (AFU_ORTHOLOGUE AFUA_6G03870)"/>
    <property type="match status" value="1"/>
</dbReference>
<dbReference type="GO" id="GO:0006396">
    <property type="term" value="P:RNA processing"/>
    <property type="evidence" value="ECO:0007669"/>
    <property type="project" value="InterPro"/>
</dbReference>
<dbReference type="PANTHER" id="PTHR45641:SF19">
    <property type="entry name" value="NEPHROCYSTIN-3"/>
    <property type="match status" value="1"/>
</dbReference>
<feature type="compositionally biased region" description="Basic and acidic residues" evidence="3">
    <location>
        <begin position="1254"/>
        <end position="1264"/>
    </location>
</feature>
<dbReference type="InterPro" id="IPR000719">
    <property type="entry name" value="Prot_kinase_dom"/>
</dbReference>
<dbReference type="SUPFAM" id="SSF48452">
    <property type="entry name" value="TPR-like"/>
    <property type="match status" value="6"/>
</dbReference>
<keyword evidence="6" id="KW-0418">Kinase</keyword>
<evidence type="ECO:0000313" key="6">
    <source>
        <dbReference type="EMBL" id="QDT01214.1"/>
    </source>
</evidence>
<protein>
    <submittedName>
        <fullName evidence="6">Serine/threonine-protein kinase PknD</fullName>
        <ecNumber evidence="6">2.7.11.1</ecNumber>
    </submittedName>
</protein>
<dbReference type="Pfam" id="PF13424">
    <property type="entry name" value="TPR_12"/>
    <property type="match status" value="6"/>
</dbReference>
<organism evidence="6 7">
    <name type="scientific">Adhaeretor mobilis</name>
    <dbReference type="NCBI Taxonomy" id="1930276"/>
    <lineage>
        <taxon>Bacteria</taxon>
        <taxon>Pseudomonadati</taxon>
        <taxon>Planctomycetota</taxon>
        <taxon>Planctomycetia</taxon>
        <taxon>Pirellulales</taxon>
        <taxon>Lacipirellulaceae</taxon>
        <taxon>Adhaeretor</taxon>
    </lineage>
</organism>
<feature type="compositionally biased region" description="Basic and acidic residues" evidence="3">
    <location>
        <begin position="1"/>
        <end position="11"/>
    </location>
</feature>
<dbReference type="Pfam" id="PF00069">
    <property type="entry name" value="Pkinase"/>
    <property type="match status" value="1"/>
</dbReference>
<dbReference type="Gene3D" id="3.30.200.20">
    <property type="entry name" value="Phosphorylase Kinase, domain 1"/>
    <property type="match status" value="1"/>
</dbReference>
<name>A0A517N251_9BACT</name>